<dbReference type="GO" id="GO:0004674">
    <property type="term" value="F:protein serine/threonine kinase activity"/>
    <property type="evidence" value="ECO:0007669"/>
    <property type="project" value="UniProtKB-KW"/>
</dbReference>
<dbReference type="InterPro" id="IPR011009">
    <property type="entry name" value="Kinase-like_dom_sf"/>
</dbReference>
<feature type="domain" description="Protein kinase" evidence="6">
    <location>
        <begin position="13"/>
        <end position="266"/>
    </location>
</feature>
<dbReference type="Gene3D" id="1.10.510.10">
    <property type="entry name" value="Transferase(Phosphotransferase) domain 1"/>
    <property type="match status" value="1"/>
</dbReference>
<sequence>MFGPLLPEYVGSVRILEEIGRGGMGTVYRGHDESVDRDVAVKLLTASDGELTRRLAREGRMLADLTHPNIVRVQEAAEIDCVHYIIMELVRGVPVSALIPLSFERAVDVARQVCLALAHAHARGIVHRDIKPSNILVEPGGRVKVTDFGLARDVECTDPAVTQSRVVVCTPGYAAPEVWAGAPLNPRMDVYAIGVLLLDMTCGREQSQQIHQIRPDLARVIRRATAVSPWARYADAAEMGRALVGVQRRTRRRRWAAALVPVAAGLVVSLSAVPLDRAASTSQPGVYVFRQGLHDYEGARDHWFSSRPGEAQNPDSVLMRTGRYEAGEFQAVLRFSDVFGDGPRQLARGTPIAHATLTLHLPSNYQYAEGGAFAVHQLLVDWKATDGYAAKPWNGGATSLIDLDDTEARAIPADDAARYVAKDGLIPSGTRIELDATKIVDSAIDGADHLDFLLRSVGSRGDDTPFIAGSRWYDPELRPTLSITVFH</sequence>
<dbReference type="InterPro" id="IPR008271">
    <property type="entry name" value="Ser/Thr_kinase_AS"/>
</dbReference>
<comment type="caution">
    <text evidence="7">The sequence shown here is derived from an EMBL/GenBank/DDBJ whole genome shotgun (WGS) entry which is preliminary data.</text>
</comment>
<evidence type="ECO:0000313" key="8">
    <source>
        <dbReference type="Proteomes" id="UP000031599"/>
    </source>
</evidence>
<dbReference type="PANTHER" id="PTHR43289">
    <property type="entry name" value="MITOGEN-ACTIVATED PROTEIN KINASE KINASE KINASE 20-RELATED"/>
    <property type="match status" value="1"/>
</dbReference>
<evidence type="ECO:0000256" key="1">
    <source>
        <dbReference type="ARBA" id="ARBA00022679"/>
    </source>
</evidence>
<protein>
    <submittedName>
        <fullName evidence="7">Serine/threonine protein kinase</fullName>
    </submittedName>
</protein>
<feature type="binding site" evidence="5">
    <location>
        <position position="42"/>
    </location>
    <ligand>
        <name>ATP</name>
        <dbReference type="ChEBI" id="CHEBI:30616"/>
    </ligand>
</feature>
<dbReference type="PROSITE" id="PS00108">
    <property type="entry name" value="PROTEIN_KINASE_ST"/>
    <property type="match status" value="1"/>
</dbReference>
<evidence type="ECO:0000313" key="7">
    <source>
        <dbReference type="EMBL" id="KIG16650.1"/>
    </source>
</evidence>
<dbReference type="Pfam" id="PF00069">
    <property type="entry name" value="Pkinase"/>
    <property type="match status" value="1"/>
</dbReference>
<keyword evidence="7" id="KW-0723">Serine/threonine-protein kinase</keyword>
<dbReference type="CDD" id="cd14014">
    <property type="entry name" value="STKc_PknB_like"/>
    <property type="match status" value="1"/>
</dbReference>
<dbReference type="GO" id="GO:0005524">
    <property type="term" value="F:ATP binding"/>
    <property type="evidence" value="ECO:0007669"/>
    <property type="project" value="UniProtKB-UniRule"/>
</dbReference>
<evidence type="ECO:0000256" key="2">
    <source>
        <dbReference type="ARBA" id="ARBA00022741"/>
    </source>
</evidence>
<proteinExistence type="predicted"/>
<reference evidence="7 8" key="1">
    <citation type="submission" date="2014-12" db="EMBL/GenBank/DDBJ databases">
        <title>Genome assembly of Enhygromyxa salina DSM 15201.</title>
        <authorList>
            <person name="Sharma G."/>
            <person name="Subramanian S."/>
        </authorList>
    </citation>
    <scope>NUCLEOTIDE SEQUENCE [LARGE SCALE GENOMIC DNA]</scope>
    <source>
        <strain evidence="7 8">DSM 15201</strain>
    </source>
</reference>
<dbReference type="EMBL" id="JMCC02000034">
    <property type="protein sequence ID" value="KIG16650.1"/>
    <property type="molecule type" value="Genomic_DNA"/>
</dbReference>
<dbReference type="SUPFAM" id="SSF56112">
    <property type="entry name" value="Protein kinase-like (PK-like)"/>
    <property type="match status" value="1"/>
</dbReference>
<keyword evidence="1" id="KW-0808">Transferase</keyword>
<keyword evidence="4 5" id="KW-0067">ATP-binding</keyword>
<dbReference type="PROSITE" id="PS00107">
    <property type="entry name" value="PROTEIN_KINASE_ATP"/>
    <property type="match status" value="1"/>
</dbReference>
<evidence type="ECO:0000259" key="6">
    <source>
        <dbReference type="PROSITE" id="PS50011"/>
    </source>
</evidence>
<dbReference type="PANTHER" id="PTHR43289:SF6">
    <property type="entry name" value="SERINE_THREONINE-PROTEIN KINASE NEKL-3"/>
    <property type="match status" value="1"/>
</dbReference>
<dbReference type="Proteomes" id="UP000031599">
    <property type="component" value="Unassembled WGS sequence"/>
</dbReference>
<dbReference type="SMART" id="SM00220">
    <property type="entry name" value="S_TKc"/>
    <property type="match status" value="1"/>
</dbReference>
<dbReference type="AlphaFoldDB" id="A0A0C2D4N4"/>
<dbReference type="InterPro" id="IPR017441">
    <property type="entry name" value="Protein_kinase_ATP_BS"/>
</dbReference>
<dbReference type="Gene3D" id="3.30.200.20">
    <property type="entry name" value="Phosphorylase Kinase, domain 1"/>
    <property type="match status" value="1"/>
</dbReference>
<keyword evidence="3 7" id="KW-0418">Kinase</keyword>
<keyword evidence="2 5" id="KW-0547">Nucleotide-binding</keyword>
<evidence type="ECO:0000256" key="5">
    <source>
        <dbReference type="PROSITE-ProRule" id="PRU10141"/>
    </source>
</evidence>
<gene>
    <name evidence="7" type="ORF">DB30_04269</name>
</gene>
<organism evidence="7 8">
    <name type="scientific">Enhygromyxa salina</name>
    <dbReference type="NCBI Taxonomy" id="215803"/>
    <lineage>
        <taxon>Bacteria</taxon>
        <taxon>Pseudomonadati</taxon>
        <taxon>Myxococcota</taxon>
        <taxon>Polyangia</taxon>
        <taxon>Nannocystales</taxon>
        <taxon>Nannocystaceae</taxon>
        <taxon>Enhygromyxa</taxon>
    </lineage>
</organism>
<dbReference type="PROSITE" id="PS50011">
    <property type="entry name" value="PROTEIN_KINASE_DOM"/>
    <property type="match status" value="1"/>
</dbReference>
<evidence type="ECO:0000256" key="3">
    <source>
        <dbReference type="ARBA" id="ARBA00022777"/>
    </source>
</evidence>
<dbReference type="InterPro" id="IPR000719">
    <property type="entry name" value="Prot_kinase_dom"/>
</dbReference>
<accession>A0A0C2D4N4</accession>
<evidence type="ECO:0000256" key="4">
    <source>
        <dbReference type="ARBA" id="ARBA00022840"/>
    </source>
</evidence>
<name>A0A0C2D4N4_9BACT</name>